<reference evidence="2 3" key="1">
    <citation type="journal article" date="2022" name="Front. Microbiol.">
        <title>High genomic differentiation and limited gene flow indicate recent cryptic speciation within the genus Laspinema (cyanobacteria).</title>
        <authorList>
            <person name="Stanojkovic A."/>
            <person name="Skoupy S."/>
            <person name="Skaloud P."/>
            <person name="Dvorak P."/>
        </authorList>
    </citation>
    <scope>NUCLEOTIDE SEQUENCE [LARGE SCALE GENOMIC DNA]</scope>
    <source>
        <strain evidence="2 3">D3b</strain>
    </source>
</reference>
<evidence type="ECO:0000313" key="2">
    <source>
        <dbReference type="EMBL" id="MCT7977934.1"/>
    </source>
</evidence>
<protein>
    <submittedName>
        <fullName evidence="2">Uncharacterized protein</fullName>
    </submittedName>
</protein>
<dbReference type="EMBL" id="JAMXFA010000010">
    <property type="protein sequence ID" value="MCT7977934.1"/>
    <property type="molecule type" value="Genomic_DNA"/>
</dbReference>
<evidence type="ECO:0000313" key="3">
    <source>
        <dbReference type="Proteomes" id="UP001525961"/>
    </source>
</evidence>
<feature type="compositionally biased region" description="Acidic residues" evidence="1">
    <location>
        <begin position="25"/>
        <end position="43"/>
    </location>
</feature>
<feature type="region of interest" description="Disordered" evidence="1">
    <location>
        <begin position="24"/>
        <end position="48"/>
    </location>
</feature>
<gene>
    <name evidence="2" type="ORF">NG792_09475</name>
</gene>
<comment type="caution">
    <text evidence="2">The sequence shown here is derived from an EMBL/GenBank/DDBJ whole genome shotgun (WGS) entry which is preliminary data.</text>
</comment>
<evidence type="ECO:0000256" key="1">
    <source>
        <dbReference type="SAM" id="MobiDB-lite"/>
    </source>
</evidence>
<organism evidence="2 3">
    <name type="scientific">Laspinema olomoucense D3b</name>
    <dbReference type="NCBI Taxonomy" id="2953688"/>
    <lineage>
        <taxon>Bacteria</taxon>
        <taxon>Bacillati</taxon>
        <taxon>Cyanobacteriota</taxon>
        <taxon>Cyanophyceae</taxon>
        <taxon>Oscillatoriophycideae</taxon>
        <taxon>Oscillatoriales</taxon>
        <taxon>Laspinemataceae</taxon>
        <taxon>Laspinema</taxon>
        <taxon>Laspinema olomoucense</taxon>
    </lineage>
</organism>
<proteinExistence type="predicted"/>
<sequence>MLDRLTGDRVKFHILSCRFWGGWGDGEDGEDGVDREDGEDGVDGVDREDRVDGVDGVEVCSNHLLSFLPLIPEP</sequence>
<accession>A0ABT2N5F9</accession>
<keyword evidence="3" id="KW-1185">Reference proteome</keyword>
<name>A0ABT2N5F9_9CYAN</name>
<dbReference type="RefSeq" id="WP_261196819.1">
    <property type="nucleotide sequence ID" value="NZ_JAMXFA010000010.1"/>
</dbReference>
<dbReference type="Proteomes" id="UP001525961">
    <property type="component" value="Unassembled WGS sequence"/>
</dbReference>